<comment type="caution">
    <text evidence="2">The sequence shown here is derived from an EMBL/GenBank/DDBJ whole genome shotgun (WGS) entry which is preliminary data.</text>
</comment>
<sequence length="155" mass="16325">MFRIPSLCLCLFASLAIADESASKPARLTVAQKNGWAVYDAELKKKEDAVNKACGSSVKSSYEKTSYPAFDPMKDRTQSACQMAVGTLVEVCGTAGGKAAVKEAVTKTVCRLSTEGTKVSLDGGVLTIHIDPAKSSIAGKQAGNYSWKGALEEVL</sequence>
<keyword evidence="3" id="KW-1185">Reference proteome</keyword>
<keyword evidence="1" id="KW-0732">Signal</keyword>
<gene>
    <name evidence="2" type="ORF">HMI49_29630</name>
</gene>
<dbReference type="Proteomes" id="UP000563426">
    <property type="component" value="Unassembled WGS sequence"/>
</dbReference>
<evidence type="ECO:0000256" key="1">
    <source>
        <dbReference type="SAM" id="SignalP"/>
    </source>
</evidence>
<feature type="signal peptide" evidence="1">
    <location>
        <begin position="1"/>
        <end position="18"/>
    </location>
</feature>
<dbReference type="AlphaFoldDB" id="A0A7Y4KPC2"/>
<feature type="chain" id="PRO_5030912181" description="DUF3617 family protein" evidence="1">
    <location>
        <begin position="19"/>
        <end position="155"/>
    </location>
</feature>
<name>A0A7Y4KPC2_9BACT</name>
<organism evidence="2 3">
    <name type="scientific">Corallococcus exercitus</name>
    <dbReference type="NCBI Taxonomy" id="2316736"/>
    <lineage>
        <taxon>Bacteria</taxon>
        <taxon>Pseudomonadati</taxon>
        <taxon>Myxococcota</taxon>
        <taxon>Myxococcia</taxon>
        <taxon>Myxococcales</taxon>
        <taxon>Cystobacterineae</taxon>
        <taxon>Myxococcaceae</taxon>
        <taxon>Corallococcus</taxon>
    </lineage>
</organism>
<proteinExistence type="predicted"/>
<dbReference type="RefSeq" id="WP_171437374.1">
    <property type="nucleotide sequence ID" value="NZ_JABFJV010000220.1"/>
</dbReference>
<protein>
    <recommendedName>
        <fullName evidence="4">DUF3617 family protein</fullName>
    </recommendedName>
</protein>
<reference evidence="2 3" key="1">
    <citation type="submission" date="2020-05" db="EMBL/GenBank/DDBJ databases">
        <authorList>
            <person name="Whitworth D."/>
        </authorList>
    </citation>
    <scope>NUCLEOTIDE SEQUENCE [LARGE SCALE GENOMIC DNA]</scope>
    <source>
        <strain evidence="2 3">AB043B</strain>
    </source>
</reference>
<evidence type="ECO:0000313" key="3">
    <source>
        <dbReference type="Proteomes" id="UP000563426"/>
    </source>
</evidence>
<accession>A0A7Y4KPC2</accession>
<evidence type="ECO:0008006" key="4">
    <source>
        <dbReference type="Google" id="ProtNLM"/>
    </source>
</evidence>
<dbReference type="EMBL" id="JABFJV010000220">
    <property type="protein sequence ID" value="NOK37363.1"/>
    <property type="molecule type" value="Genomic_DNA"/>
</dbReference>
<evidence type="ECO:0000313" key="2">
    <source>
        <dbReference type="EMBL" id="NOK37363.1"/>
    </source>
</evidence>